<dbReference type="EMBL" id="HACA01033574">
    <property type="protein sequence ID" value="CDW50935.1"/>
    <property type="molecule type" value="Transcribed_RNA"/>
</dbReference>
<sequence length="41" mass="4475">TDCPKRHNSGSGGELPLPLASLGARRLSFPNRVERRLSICI</sequence>
<feature type="non-terminal residue" evidence="1">
    <location>
        <position position="1"/>
    </location>
</feature>
<feature type="non-terminal residue" evidence="1">
    <location>
        <position position="41"/>
    </location>
</feature>
<dbReference type="AlphaFoldDB" id="A0A0K2VKU8"/>
<organism evidence="1">
    <name type="scientific">Lepeophtheirus salmonis</name>
    <name type="common">Salmon louse</name>
    <name type="synonym">Caligus salmonis</name>
    <dbReference type="NCBI Taxonomy" id="72036"/>
    <lineage>
        <taxon>Eukaryota</taxon>
        <taxon>Metazoa</taxon>
        <taxon>Ecdysozoa</taxon>
        <taxon>Arthropoda</taxon>
        <taxon>Crustacea</taxon>
        <taxon>Multicrustacea</taxon>
        <taxon>Hexanauplia</taxon>
        <taxon>Copepoda</taxon>
        <taxon>Siphonostomatoida</taxon>
        <taxon>Caligidae</taxon>
        <taxon>Lepeophtheirus</taxon>
    </lineage>
</organism>
<accession>A0A0K2VKU8</accession>
<protein>
    <submittedName>
        <fullName evidence="1">Uncharacterized protein</fullName>
    </submittedName>
</protein>
<name>A0A0K2VKU8_LEPSM</name>
<evidence type="ECO:0000313" key="1">
    <source>
        <dbReference type="EMBL" id="CDW50935.1"/>
    </source>
</evidence>
<proteinExistence type="predicted"/>
<reference evidence="1" key="1">
    <citation type="submission" date="2014-05" db="EMBL/GenBank/DDBJ databases">
        <authorList>
            <person name="Chronopoulou M."/>
        </authorList>
    </citation>
    <scope>NUCLEOTIDE SEQUENCE</scope>
    <source>
        <tissue evidence="1">Whole organism</tissue>
    </source>
</reference>